<feature type="region of interest" description="Disordered" evidence="8">
    <location>
        <begin position="257"/>
        <end position="319"/>
    </location>
</feature>
<dbReference type="STRING" id="6216.A0A0R3SSH3"/>
<organism evidence="11">
    <name type="scientific">Hymenolepis diminuta</name>
    <name type="common">Rat tapeworm</name>
    <dbReference type="NCBI Taxonomy" id="6216"/>
    <lineage>
        <taxon>Eukaryota</taxon>
        <taxon>Metazoa</taxon>
        <taxon>Spiralia</taxon>
        <taxon>Lophotrochozoa</taxon>
        <taxon>Platyhelminthes</taxon>
        <taxon>Cestoda</taxon>
        <taxon>Eucestoda</taxon>
        <taxon>Cyclophyllidea</taxon>
        <taxon>Hymenolepididae</taxon>
        <taxon>Hymenolepis</taxon>
    </lineage>
</organism>
<dbReference type="OrthoDB" id="443772at2759"/>
<dbReference type="GO" id="GO:0005730">
    <property type="term" value="C:nucleolus"/>
    <property type="evidence" value="ECO:0007669"/>
    <property type="project" value="UniProtKB-SubCell"/>
</dbReference>
<evidence type="ECO:0000256" key="3">
    <source>
        <dbReference type="ARBA" id="ARBA00007336"/>
    </source>
</evidence>
<dbReference type="Pfam" id="PF05890">
    <property type="entry name" value="Ebp2"/>
    <property type="match status" value="1"/>
</dbReference>
<proteinExistence type="inferred from homology"/>
<dbReference type="WBParaSite" id="HDID_0000824301-mRNA-1">
    <property type="protein sequence ID" value="HDID_0000824301-mRNA-1"/>
    <property type="gene ID" value="HDID_0000824301"/>
</dbReference>
<reference evidence="9 10" key="2">
    <citation type="submission" date="2018-11" db="EMBL/GenBank/DDBJ databases">
        <authorList>
            <consortium name="Pathogen Informatics"/>
        </authorList>
    </citation>
    <scope>NUCLEOTIDE SEQUENCE [LARGE SCALE GENOMIC DNA]</scope>
</reference>
<keyword evidence="5 7" id="KW-0175">Coiled coil</keyword>
<protein>
    <submittedName>
        <fullName evidence="11">rRNA-processing protein EBP2</fullName>
    </submittedName>
</protein>
<evidence type="ECO:0000313" key="10">
    <source>
        <dbReference type="Proteomes" id="UP000274504"/>
    </source>
</evidence>
<keyword evidence="6" id="KW-0539">Nucleus</keyword>
<keyword evidence="4" id="KW-0690">Ribosome biogenesis</keyword>
<dbReference type="AlphaFoldDB" id="A0A0R3SSH3"/>
<dbReference type="GO" id="GO:0042273">
    <property type="term" value="P:ribosomal large subunit biogenesis"/>
    <property type="evidence" value="ECO:0007669"/>
    <property type="project" value="TreeGrafter"/>
</dbReference>
<evidence type="ECO:0000256" key="6">
    <source>
        <dbReference type="ARBA" id="ARBA00023242"/>
    </source>
</evidence>
<dbReference type="GO" id="GO:0034399">
    <property type="term" value="C:nuclear periphery"/>
    <property type="evidence" value="ECO:0007669"/>
    <property type="project" value="TreeGrafter"/>
</dbReference>
<accession>A0A0R3SSH3</accession>
<comment type="subcellular location">
    <subcellularLocation>
        <location evidence="2">Nucleus</location>
        <location evidence="2">Nucleolus</location>
    </subcellularLocation>
</comment>
<evidence type="ECO:0000256" key="5">
    <source>
        <dbReference type="ARBA" id="ARBA00023054"/>
    </source>
</evidence>
<evidence type="ECO:0000313" key="11">
    <source>
        <dbReference type="WBParaSite" id="HDID_0000824301-mRNA-1"/>
    </source>
</evidence>
<dbReference type="GO" id="GO:0006364">
    <property type="term" value="P:rRNA processing"/>
    <property type="evidence" value="ECO:0007669"/>
    <property type="project" value="TreeGrafter"/>
</dbReference>
<dbReference type="PANTHER" id="PTHR13028">
    <property type="entry name" value="RRNA PROCESSING PROTEIN EBNA1-BINDING PROTEIN-RELATED"/>
    <property type="match status" value="1"/>
</dbReference>
<evidence type="ECO:0000256" key="4">
    <source>
        <dbReference type="ARBA" id="ARBA00022517"/>
    </source>
</evidence>
<reference evidence="11" key="1">
    <citation type="submission" date="2017-02" db="UniProtKB">
        <authorList>
            <consortium name="WormBaseParasite"/>
        </authorList>
    </citation>
    <scope>IDENTIFICATION</scope>
</reference>
<evidence type="ECO:0000313" key="9">
    <source>
        <dbReference type="EMBL" id="VDL60559.1"/>
    </source>
</evidence>
<sequence length="319" mass="37060">MHSEKRQNLLTKELQELLAAPGVYKEIEKPRQIINNKARCKMFVIISDIIFSCMNKVKKALSWVERLDVTTEPAPPPKESDLDNDVDKIDPNDDFKREALFYRVAQSAVLEAIPKLHELGIPTKRPNDYFAEMIKSDAHMTKVRENIVVNKKRLELREKARQLREQRKFGKQQQKEILEARRIEKKKHMEALKVAKKGRVGKEHAQMLEEYLTSGTSKQAARNNAEWKPNNKFYRPEEYAKRRKVNQKRVFKNAVYGHGGQKKRSKRNNATSVATRGKGEVSVLNHTSSAARINRLSKKMQKTKKKNAQKKRNKVSSEF</sequence>
<dbReference type="InterPro" id="IPR008610">
    <property type="entry name" value="Ebp2"/>
</dbReference>
<comment type="function">
    <text evidence="1">Required for the processing of the 27S pre-rRNA.</text>
</comment>
<gene>
    <name evidence="9" type="ORF">HDID_LOCUS8241</name>
</gene>
<comment type="similarity">
    <text evidence="3">Belongs to the EBP2 family.</text>
</comment>
<evidence type="ECO:0000256" key="2">
    <source>
        <dbReference type="ARBA" id="ARBA00004604"/>
    </source>
</evidence>
<name>A0A0R3SSH3_HYMDI</name>
<evidence type="ECO:0000256" key="7">
    <source>
        <dbReference type="SAM" id="Coils"/>
    </source>
</evidence>
<dbReference type="Proteomes" id="UP000274504">
    <property type="component" value="Unassembled WGS sequence"/>
</dbReference>
<feature type="compositionally biased region" description="Basic residues" evidence="8">
    <location>
        <begin position="295"/>
        <end position="319"/>
    </location>
</feature>
<evidence type="ECO:0000256" key="8">
    <source>
        <dbReference type="SAM" id="MobiDB-lite"/>
    </source>
</evidence>
<dbReference type="PANTHER" id="PTHR13028:SF0">
    <property type="entry name" value="RRNA-PROCESSING PROTEIN EBP2-RELATED"/>
    <property type="match status" value="1"/>
</dbReference>
<feature type="coiled-coil region" evidence="7">
    <location>
        <begin position="146"/>
        <end position="173"/>
    </location>
</feature>
<dbReference type="EMBL" id="UYSG01011050">
    <property type="protein sequence ID" value="VDL60559.1"/>
    <property type="molecule type" value="Genomic_DNA"/>
</dbReference>
<dbReference type="GO" id="GO:0030687">
    <property type="term" value="C:preribosome, large subunit precursor"/>
    <property type="evidence" value="ECO:0007669"/>
    <property type="project" value="TreeGrafter"/>
</dbReference>
<evidence type="ECO:0000256" key="1">
    <source>
        <dbReference type="ARBA" id="ARBA00003387"/>
    </source>
</evidence>